<dbReference type="PANTHER" id="PTHR12015:SF210">
    <property type="entry name" value="C-X-C MOTIF CHEMOKINE 9"/>
    <property type="match status" value="1"/>
</dbReference>
<evidence type="ECO:0000313" key="4">
    <source>
        <dbReference type="Ensembl" id="ENSEBUP00000022358.1"/>
    </source>
</evidence>
<dbReference type="GO" id="GO:0005615">
    <property type="term" value="C:extracellular space"/>
    <property type="evidence" value="ECO:0007669"/>
    <property type="project" value="UniProtKB-KW"/>
</dbReference>
<dbReference type="Ensembl" id="ENSEBUT00000022934.1">
    <property type="protein sequence ID" value="ENSEBUP00000022358.1"/>
    <property type="gene ID" value="ENSEBUG00000013776.1"/>
</dbReference>
<keyword evidence="2" id="KW-0732">Signal</keyword>
<feature type="signal peptide" evidence="2">
    <location>
        <begin position="1"/>
        <end position="22"/>
    </location>
</feature>
<dbReference type="PANTHER" id="PTHR12015">
    <property type="entry name" value="SMALL INDUCIBLE CYTOKINE A"/>
    <property type="match status" value="1"/>
</dbReference>
<dbReference type="InterPro" id="IPR001811">
    <property type="entry name" value="Chemokine_IL8-like_dom"/>
</dbReference>
<proteinExistence type="predicted"/>
<organism evidence="4 5">
    <name type="scientific">Eptatretus burgeri</name>
    <name type="common">Inshore hagfish</name>
    <dbReference type="NCBI Taxonomy" id="7764"/>
    <lineage>
        <taxon>Eukaryota</taxon>
        <taxon>Metazoa</taxon>
        <taxon>Chordata</taxon>
        <taxon>Craniata</taxon>
        <taxon>Vertebrata</taxon>
        <taxon>Cyclostomata</taxon>
        <taxon>Myxini</taxon>
        <taxon>Myxiniformes</taxon>
        <taxon>Myxinidae</taxon>
        <taxon>Eptatretinae</taxon>
        <taxon>Eptatretus</taxon>
    </lineage>
</organism>
<feature type="chain" id="PRO_5034545013" description="Chemokine interleukin-8-like domain-containing protein" evidence="2">
    <location>
        <begin position="23"/>
        <end position="137"/>
    </location>
</feature>
<dbReference type="GO" id="GO:0006955">
    <property type="term" value="P:immune response"/>
    <property type="evidence" value="ECO:0007669"/>
    <property type="project" value="InterPro"/>
</dbReference>
<sequence length="137" mass="16627">MFQHRRAIILMTLLCLFEVIASFPLQKRCKCLKTTKRPVSNGNIKSMTFYKSNSCRHVEIIFKVQRRDGMKNICIDPKAVWIQRFMKCLHRKCKEHNLEFPNDAERFRNLCYCRATKKFFIGKKHRGCERRKWRKRL</sequence>
<evidence type="ECO:0000259" key="3">
    <source>
        <dbReference type="SMART" id="SM00199"/>
    </source>
</evidence>
<dbReference type="SUPFAM" id="SSF54117">
    <property type="entry name" value="Interleukin 8-like chemokines"/>
    <property type="match status" value="1"/>
</dbReference>
<reference evidence="4" key="1">
    <citation type="submission" date="2025-08" db="UniProtKB">
        <authorList>
            <consortium name="Ensembl"/>
        </authorList>
    </citation>
    <scope>IDENTIFICATION</scope>
</reference>
<dbReference type="GO" id="GO:0008009">
    <property type="term" value="F:chemokine activity"/>
    <property type="evidence" value="ECO:0007669"/>
    <property type="project" value="InterPro"/>
</dbReference>
<evidence type="ECO:0000256" key="1">
    <source>
        <dbReference type="ARBA" id="ARBA00022514"/>
    </source>
</evidence>
<reference evidence="4" key="2">
    <citation type="submission" date="2025-09" db="UniProtKB">
        <authorList>
            <consortium name="Ensembl"/>
        </authorList>
    </citation>
    <scope>IDENTIFICATION</scope>
</reference>
<protein>
    <recommendedName>
        <fullName evidence="3">Chemokine interleukin-8-like domain-containing protein</fullName>
    </recommendedName>
</protein>
<dbReference type="Pfam" id="PF00048">
    <property type="entry name" value="IL8"/>
    <property type="match status" value="1"/>
</dbReference>
<accession>A0A8C4QY47</accession>
<keyword evidence="5" id="KW-1185">Reference proteome</keyword>
<evidence type="ECO:0000256" key="2">
    <source>
        <dbReference type="SAM" id="SignalP"/>
    </source>
</evidence>
<keyword evidence="1" id="KW-0202">Cytokine</keyword>
<dbReference type="Gene3D" id="2.40.50.40">
    <property type="match status" value="1"/>
</dbReference>
<feature type="domain" description="Chemokine interleukin-8-like" evidence="3">
    <location>
        <begin position="26"/>
        <end position="89"/>
    </location>
</feature>
<dbReference type="AlphaFoldDB" id="A0A8C4QY47"/>
<name>A0A8C4QY47_EPTBU</name>
<dbReference type="InterPro" id="IPR036048">
    <property type="entry name" value="Interleukin_8-like_sf"/>
</dbReference>
<evidence type="ECO:0000313" key="5">
    <source>
        <dbReference type="Proteomes" id="UP000694388"/>
    </source>
</evidence>
<dbReference type="SMART" id="SM00199">
    <property type="entry name" value="SCY"/>
    <property type="match status" value="1"/>
</dbReference>
<dbReference type="Proteomes" id="UP000694388">
    <property type="component" value="Unplaced"/>
</dbReference>
<dbReference type="InterPro" id="IPR039809">
    <property type="entry name" value="Chemokine_b/g/d"/>
</dbReference>